<dbReference type="Proteomes" id="UP000218334">
    <property type="component" value="Unassembled WGS sequence"/>
</dbReference>
<protein>
    <submittedName>
        <fullName evidence="1">Uncharacterized protein</fullName>
    </submittedName>
</protein>
<dbReference type="AlphaFoldDB" id="A0A2H3BC01"/>
<dbReference type="EMBL" id="KZ293476">
    <property type="protein sequence ID" value="PBK61363.1"/>
    <property type="molecule type" value="Genomic_DNA"/>
</dbReference>
<organism evidence="1 2">
    <name type="scientific">Armillaria solidipes</name>
    <dbReference type="NCBI Taxonomy" id="1076256"/>
    <lineage>
        <taxon>Eukaryota</taxon>
        <taxon>Fungi</taxon>
        <taxon>Dikarya</taxon>
        <taxon>Basidiomycota</taxon>
        <taxon>Agaricomycotina</taxon>
        <taxon>Agaricomycetes</taxon>
        <taxon>Agaricomycetidae</taxon>
        <taxon>Agaricales</taxon>
        <taxon>Marasmiineae</taxon>
        <taxon>Physalacriaceae</taxon>
        <taxon>Armillaria</taxon>
    </lineage>
</organism>
<keyword evidence="2" id="KW-1185">Reference proteome</keyword>
<gene>
    <name evidence="1" type="ORF">ARMSODRAFT_981519</name>
</gene>
<reference evidence="2" key="1">
    <citation type="journal article" date="2017" name="Nat. Ecol. Evol.">
        <title>Genome expansion and lineage-specific genetic innovations in the forest pathogenic fungi Armillaria.</title>
        <authorList>
            <person name="Sipos G."/>
            <person name="Prasanna A.N."/>
            <person name="Walter M.C."/>
            <person name="O'Connor E."/>
            <person name="Balint B."/>
            <person name="Krizsan K."/>
            <person name="Kiss B."/>
            <person name="Hess J."/>
            <person name="Varga T."/>
            <person name="Slot J."/>
            <person name="Riley R."/>
            <person name="Boka B."/>
            <person name="Rigling D."/>
            <person name="Barry K."/>
            <person name="Lee J."/>
            <person name="Mihaltcheva S."/>
            <person name="LaButti K."/>
            <person name="Lipzen A."/>
            <person name="Waldron R."/>
            <person name="Moloney N.M."/>
            <person name="Sperisen C."/>
            <person name="Kredics L."/>
            <person name="Vagvoelgyi C."/>
            <person name="Patrignani A."/>
            <person name="Fitzpatrick D."/>
            <person name="Nagy I."/>
            <person name="Doyle S."/>
            <person name="Anderson J.B."/>
            <person name="Grigoriev I.V."/>
            <person name="Gueldener U."/>
            <person name="Muensterkoetter M."/>
            <person name="Nagy L.G."/>
        </authorList>
    </citation>
    <scope>NUCLEOTIDE SEQUENCE [LARGE SCALE GENOMIC DNA]</scope>
    <source>
        <strain evidence="2">28-4</strain>
    </source>
</reference>
<sequence length="284" mass="32310">MPNVSSLAILYDTVHVSAGEQRISYGRAQAEVADLKERGPPPHRINIARDFIRISCGVNLDEDSPRSIAWLLFNVGCGEDLLIDAGNRTLFLRRAPHLGFHRRLPWVLNRNYPEVDILKNSTKYIQSRRSPGIVYPRSETRIDIGNRTLPSELNESQLLSCISTKDNVATYIKIKIPRIAMQIEIWGIEPQHRNTAAQSHIHRHGTITRGEICVQLSRHVYGILTCGLEPKDREDIVGFPRLIHDHRATAHVQIQNDRAWLGFHSRAHKVDKNRAIPSALQEMI</sequence>
<name>A0A2H3BC01_9AGAR</name>
<proteinExistence type="predicted"/>
<evidence type="ECO:0000313" key="2">
    <source>
        <dbReference type="Proteomes" id="UP000218334"/>
    </source>
</evidence>
<evidence type="ECO:0000313" key="1">
    <source>
        <dbReference type="EMBL" id="PBK61363.1"/>
    </source>
</evidence>
<accession>A0A2H3BC01</accession>